<evidence type="ECO:0000256" key="1">
    <source>
        <dbReference type="PIRSR" id="PIRSR601310-1"/>
    </source>
</evidence>
<dbReference type="InterPro" id="IPR036265">
    <property type="entry name" value="HIT-like_sf"/>
</dbReference>
<dbReference type="SUPFAM" id="SSF54197">
    <property type="entry name" value="HIT-like"/>
    <property type="match status" value="1"/>
</dbReference>
<feature type="domain" description="HIT" evidence="3">
    <location>
        <begin position="7"/>
        <end position="112"/>
    </location>
</feature>
<organism evidence="4 5">
    <name type="scientific">Vibrio hangzhouensis</name>
    <dbReference type="NCBI Taxonomy" id="462991"/>
    <lineage>
        <taxon>Bacteria</taxon>
        <taxon>Pseudomonadati</taxon>
        <taxon>Pseudomonadota</taxon>
        <taxon>Gammaproteobacteria</taxon>
        <taxon>Vibrionales</taxon>
        <taxon>Vibrionaceae</taxon>
        <taxon>Vibrio</taxon>
    </lineage>
</organism>
<evidence type="ECO:0000259" key="3">
    <source>
        <dbReference type="PROSITE" id="PS51084"/>
    </source>
</evidence>
<dbReference type="Pfam" id="PF01230">
    <property type="entry name" value="HIT"/>
    <property type="match status" value="1"/>
</dbReference>
<dbReference type="RefSeq" id="WP_103879920.1">
    <property type="nucleotide sequence ID" value="NZ_FNVG01000006.1"/>
</dbReference>
<dbReference type="PRINTS" id="PR00332">
    <property type="entry name" value="HISTRIAD"/>
</dbReference>
<feature type="short sequence motif" description="Histidine triad motif" evidence="2">
    <location>
        <begin position="97"/>
        <end position="101"/>
    </location>
</feature>
<dbReference type="Gene3D" id="3.30.428.10">
    <property type="entry name" value="HIT-like"/>
    <property type="match status" value="1"/>
</dbReference>
<dbReference type="GO" id="GO:0009117">
    <property type="term" value="P:nucleotide metabolic process"/>
    <property type="evidence" value="ECO:0007669"/>
    <property type="project" value="TreeGrafter"/>
</dbReference>
<dbReference type="Proteomes" id="UP000236721">
    <property type="component" value="Unassembled WGS sequence"/>
</dbReference>
<protein>
    <submittedName>
        <fullName evidence="4">Histidine triad (HIT) family protein</fullName>
    </submittedName>
</protein>
<proteinExistence type="predicted"/>
<feature type="active site" description="Tele-AMP-histidine intermediate" evidence="1">
    <location>
        <position position="101"/>
    </location>
</feature>
<evidence type="ECO:0000313" key="4">
    <source>
        <dbReference type="EMBL" id="SEG06074.1"/>
    </source>
</evidence>
<sequence length="133" mass="15057">MVKSKTIVEQIVSRDIEAVIVYESEHVIAFADHDPINFGHILICPTQPYGSFIDLPVAVHDEIQHVARDLYHKIVNKFNPDGMSFIQNNGTCNELSHYHLHIFPRFDGDQFGWVSSELGIQSIDVLRESLAGL</sequence>
<dbReference type="AlphaFoldDB" id="A0A1H5X2L3"/>
<dbReference type="OrthoDB" id="9784774at2"/>
<dbReference type="PROSITE" id="PS51084">
    <property type="entry name" value="HIT_2"/>
    <property type="match status" value="1"/>
</dbReference>
<dbReference type="EMBL" id="FNVG01000006">
    <property type="protein sequence ID" value="SEG06074.1"/>
    <property type="molecule type" value="Genomic_DNA"/>
</dbReference>
<keyword evidence="5" id="KW-1185">Reference proteome</keyword>
<name>A0A1H5X2L3_9VIBR</name>
<dbReference type="PANTHER" id="PTHR46648:SF1">
    <property type="entry name" value="ADENOSINE 5'-MONOPHOSPHORAMIDASE HNT1"/>
    <property type="match status" value="1"/>
</dbReference>
<evidence type="ECO:0000256" key="2">
    <source>
        <dbReference type="PROSITE-ProRule" id="PRU00464"/>
    </source>
</evidence>
<dbReference type="InterPro" id="IPR001310">
    <property type="entry name" value="Histidine_triad_HIT"/>
</dbReference>
<accession>A0A1H5X2L3</accession>
<dbReference type="GO" id="GO:0003824">
    <property type="term" value="F:catalytic activity"/>
    <property type="evidence" value="ECO:0007669"/>
    <property type="project" value="InterPro"/>
</dbReference>
<dbReference type="PANTHER" id="PTHR46648">
    <property type="entry name" value="HIT FAMILY PROTEIN 1"/>
    <property type="match status" value="1"/>
</dbReference>
<reference evidence="5" key="1">
    <citation type="submission" date="2016-10" db="EMBL/GenBank/DDBJ databases">
        <authorList>
            <person name="Varghese N."/>
            <person name="Submissions S."/>
        </authorList>
    </citation>
    <scope>NUCLEOTIDE SEQUENCE [LARGE SCALE GENOMIC DNA]</scope>
    <source>
        <strain evidence="5">CGMCC 1.7062</strain>
    </source>
</reference>
<gene>
    <name evidence="4" type="ORF">SAMN04488244_106182</name>
</gene>
<evidence type="ECO:0000313" key="5">
    <source>
        <dbReference type="Proteomes" id="UP000236721"/>
    </source>
</evidence>
<dbReference type="InterPro" id="IPR011146">
    <property type="entry name" value="HIT-like"/>
</dbReference>